<sequence>MAKQVKAEVLTTHITSSSSNKLERNASKPRGSGSSFKCIGLGVQIRSERDEERSAVGKRIGELEGLLANRHKEIFMLNAILAANESMPHDVIQDLLGVKLNTNNYAVSLKFQLPRYKLVVLKLRN</sequence>
<keyword evidence="5" id="KW-0505">Motor protein</keyword>
<evidence type="ECO:0000256" key="3">
    <source>
        <dbReference type="ARBA" id="ARBA00022840"/>
    </source>
</evidence>
<evidence type="ECO:0000256" key="5">
    <source>
        <dbReference type="ARBA" id="ARBA00023175"/>
    </source>
</evidence>
<evidence type="ECO:0000313" key="8">
    <source>
        <dbReference type="Proteomes" id="UP000826271"/>
    </source>
</evidence>
<evidence type="ECO:0000256" key="4">
    <source>
        <dbReference type="ARBA" id="ARBA00023054"/>
    </source>
</evidence>
<reference evidence="7" key="1">
    <citation type="submission" date="2019-10" db="EMBL/GenBank/DDBJ databases">
        <authorList>
            <person name="Zhang R."/>
            <person name="Pan Y."/>
            <person name="Wang J."/>
            <person name="Ma R."/>
            <person name="Yu S."/>
        </authorList>
    </citation>
    <scope>NUCLEOTIDE SEQUENCE</scope>
    <source>
        <strain evidence="7">LA-IB0</strain>
        <tissue evidence="7">Leaf</tissue>
    </source>
</reference>
<comment type="caution">
    <text evidence="7">The sequence shown here is derived from an EMBL/GenBank/DDBJ whole genome shotgun (WGS) entry which is preliminary data.</text>
</comment>
<organism evidence="7 8">
    <name type="scientific">Buddleja alternifolia</name>
    <dbReference type="NCBI Taxonomy" id="168488"/>
    <lineage>
        <taxon>Eukaryota</taxon>
        <taxon>Viridiplantae</taxon>
        <taxon>Streptophyta</taxon>
        <taxon>Embryophyta</taxon>
        <taxon>Tracheophyta</taxon>
        <taxon>Spermatophyta</taxon>
        <taxon>Magnoliopsida</taxon>
        <taxon>eudicotyledons</taxon>
        <taxon>Gunneridae</taxon>
        <taxon>Pentapetalae</taxon>
        <taxon>asterids</taxon>
        <taxon>lamiids</taxon>
        <taxon>Lamiales</taxon>
        <taxon>Scrophulariaceae</taxon>
        <taxon>Buddlejeae</taxon>
        <taxon>Buddleja</taxon>
    </lineage>
</organism>
<evidence type="ECO:0000256" key="1">
    <source>
        <dbReference type="ARBA" id="ARBA00022701"/>
    </source>
</evidence>
<proteinExistence type="predicted"/>
<keyword evidence="3" id="KW-0067">ATP-binding</keyword>
<accession>A0AAV6XZ23</accession>
<dbReference type="AlphaFoldDB" id="A0AAV6XZ23"/>
<evidence type="ECO:0000256" key="6">
    <source>
        <dbReference type="SAM" id="MobiDB-lite"/>
    </source>
</evidence>
<dbReference type="Proteomes" id="UP000826271">
    <property type="component" value="Unassembled WGS sequence"/>
</dbReference>
<gene>
    <name evidence="7" type="ORF">BUALT_Bualt03G0178300</name>
</gene>
<keyword evidence="1" id="KW-0493">Microtubule</keyword>
<protein>
    <submittedName>
        <fullName evidence="7">Uncharacterized protein</fullName>
    </submittedName>
</protein>
<dbReference type="InterPro" id="IPR044986">
    <property type="entry name" value="KIF15/KIN-12"/>
</dbReference>
<dbReference type="PANTHER" id="PTHR37739">
    <property type="entry name" value="KINESIN-LIKE PROTEIN KIN-12D"/>
    <property type="match status" value="1"/>
</dbReference>
<keyword evidence="4" id="KW-0175">Coiled coil</keyword>
<dbReference type="EMBL" id="WHWC01000003">
    <property type="protein sequence ID" value="KAG8386720.1"/>
    <property type="molecule type" value="Genomic_DNA"/>
</dbReference>
<dbReference type="GO" id="GO:0005524">
    <property type="term" value="F:ATP binding"/>
    <property type="evidence" value="ECO:0007669"/>
    <property type="project" value="UniProtKB-KW"/>
</dbReference>
<dbReference type="GO" id="GO:0005874">
    <property type="term" value="C:microtubule"/>
    <property type="evidence" value="ECO:0007669"/>
    <property type="project" value="UniProtKB-KW"/>
</dbReference>
<dbReference type="PANTHER" id="PTHR37739:SF8">
    <property type="entry name" value="KINESIN-LIKE PROTEIN KIN-12D"/>
    <property type="match status" value="1"/>
</dbReference>
<feature type="region of interest" description="Disordered" evidence="6">
    <location>
        <begin position="15"/>
        <end position="34"/>
    </location>
</feature>
<name>A0AAV6XZ23_9LAMI</name>
<evidence type="ECO:0000256" key="2">
    <source>
        <dbReference type="ARBA" id="ARBA00022741"/>
    </source>
</evidence>
<keyword evidence="2" id="KW-0547">Nucleotide-binding</keyword>
<evidence type="ECO:0000313" key="7">
    <source>
        <dbReference type="EMBL" id="KAG8386720.1"/>
    </source>
</evidence>
<keyword evidence="8" id="KW-1185">Reference proteome</keyword>